<dbReference type="InterPro" id="IPR048844">
    <property type="entry name" value="LpdD_chaperone-like"/>
</dbReference>
<protein>
    <submittedName>
        <fullName evidence="2">Conserved protein</fullName>
    </submittedName>
</protein>
<sequence>MIEVGEGKYKVFLRSYDVGQDKLLIITGGEEEHIGAASLKEKDLPISTLKKKGHKEHHISEAIAQRIYDCIERDLLVVCGIHIDNATAKEIDILVDNANSCVDLFLNKEIR</sequence>
<feature type="domain" description="Prenylated flavin chaperone LpdD-like" evidence="1">
    <location>
        <begin position="6"/>
        <end position="107"/>
    </location>
</feature>
<name>A0A1W1EG86_9ZZZZ</name>
<evidence type="ECO:0000313" key="2">
    <source>
        <dbReference type="EMBL" id="SFZ99032.1"/>
    </source>
</evidence>
<dbReference type="EMBL" id="FPKX01000074">
    <property type="protein sequence ID" value="SFZ99032.1"/>
    <property type="molecule type" value="Genomic_DNA"/>
</dbReference>
<reference evidence="2" key="1">
    <citation type="submission" date="2016-10" db="EMBL/GenBank/DDBJ databases">
        <authorList>
            <person name="de Groot N.N."/>
        </authorList>
    </citation>
    <scope>NUCLEOTIDE SEQUENCE</scope>
</reference>
<proteinExistence type="predicted"/>
<accession>A0A1W1EG86</accession>
<dbReference type="Pfam" id="PF21758">
    <property type="entry name" value="PAC_bac"/>
    <property type="match status" value="1"/>
</dbReference>
<evidence type="ECO:0000259" key="1">
    <source>
        <dbReference type="Pfam" id="PF21758"/>
    </source>
</evidence>
<organism evidence="2">
    <name type="scientific">hydrothermal vent metagenome</name>
    <dbReference type="NCBI Taxonomy" id="652676"/>
    <lineage>
        <taxon>unclassified sequences</taxon>
        <taxon>metagenomes</taxon>
        <taxon>ecological metagenomes</taxon>
    </lineage>
</organism>
<dbReference type="AlphaFoldDB" id="A0A1W1EG86"/>
<gene>
    <name evidence="2" type="ORF">MNB_SV-5-946</name>
</gene>